<dbReference type="Proteomes" id="UP000663851">
    <property type="component" value="Unassembled WGS sequence"/>
</dbReference>
<keyword evidence="12" id="KW-1185">Reference proteome</keyword>
<dbReference type="EMBL" id="CAJOBO010000783">
    <property type="protein sequence ID" value="CAF4288825.1"/>
    <property type="molecule type" value="Genomic_DNA"/>
</dbReference>
<comment type="similarity">
    <text evidence="3">Belongs to the acetyltransferase family. RimJ subfamily.</text>
</comment>
<proteinExistence type="inferred from homology"/>
<dbReference type="EMBL" id="CAJOBR010002377">
    <property type="protein sequence ID" value="CAF4677516.1"/>
    <property type="molecule type" value="Genomic_DNA"/>
</dbReference>
<dbReference type="InterPro" id="IPR051531">
    <property type="entry name" value="N-acetyltransferase"/>
</dbReference>
<organism evidence="6 11">
    <name type="scientific">Rotaria socialis</name>
    <dbReference type="NCBI Taxonomy" id="392032"/>
    <lineage>
        <taxon>Eukaryota</taxon>
        <taxon>Metazoa</taxon>
        <taxon>Spiralia</taxon>
        <taxon>Gnathifera</taxon>
        <taxon>Rotifera</taxon>
        <taxon>Eurotatoria</taxon>
        <taxon>Bdelloidea</taxon>
        <taxon>Philodinida</taxon>
        <taxon>Philodinidae</taxon>
        <taxon>Rotaria</taxon>
    </lineage>
</organism>
<evidence type="ECO:0000313" key="7">
    <source>
        <dbReference type="EMBL" id="CAF3576273.1"/>
    </source>
</evidence>
<dbReference type="Proteomes" id="UP000663825">
    <property type="component" value="Unassembled WGS sequence"/>
</dbReference>
<evidence type="ECO:0000313" key="10">
    <source>
        <dbReference type="EMBL" id="CAF4677516.1"/>
    </source>
</evidence>
<evidence type="ECO:0000313" key="8">
    <source>
        <dbReference type="EMBL" id="CAF4288825.1"/>
    </source>
</evidence>
<gene>
    <name evidence="7" type="ORF">GRG538_LOCUS21486</name>
    <name evidence="8" type="ORF">HFQ381_LOCUS12772</name>
    <name evidence="6" type="ORF">LUA448_LOCUS28241</name>
    <name evidence="10" type="ORF">QYT958_LOCUS16427</name>
    <name evidence="5" type="ORF">TIS948_LOCUS27112</name>
    <name evidence="9" type="ORF">UJA718_LOCUS25130</name>
</gene>
<keyword evidence="2" id="KW-0012">Acyltransferase</keyword>
<feature type="domain" description="N-acetyltransferase" evidence="4">
    <location>
        <begin position="13"/>
        <end position="178"/>
    </location>
</feature>
<accession>A0A818KRY8</accession>
<dbReference type="PANTHER" id="PTHR43792">
    <property type="entry name" value="GNAT FAMILY, PUTATIVE (AFU_ORTHOLOGUE AFUA_3G00765)-RELATED-RELATED"/>
    <property type="match status" value="1"/>
</dbReference>
<dbReference type="EMBL" id="CAJNXB010004812">
    <property type="protein sequence ID" value="CAF3394073.1"/>
    <property type="molecule type" value="Genomic_DNA"/>
</dbReference>
<dbReference type="GO" id="GO:0016747">
    <property type="term" value="F:acyltransferase activity, transferring groups other than amino-acyl groups"/>
    <property type="evidence" value="ECO:0007669"/>
    <property type="project" value="InterPro"/>
</dbReference>
<evidence type="ECO:0000259" key="4">
    <source>
        <dbReference type="PROSITE" id="PS51186"/>
    </source>
</evidence>
<dbReference type="Proteomes" id="UP000663848">
    <property type="component" value="Unassembled WGS sequence"/>
</dbReference>
<evidence type="ECO:0000313" key="6">
    <source>
        <dbReference type="EMBL" id="CAF3556718.1"/>
    </source>
</evidence>
<dbReference type="SUPFAM" id="SSF55729">
    <property type="entry name" value="Acyl-CoA N-acyltransferases (Nat)"/>
    <property type="match status" value="1"/>
</dbReference>
<comment type="caution">
    <text evidence="6">The sequence shown here is derived from an EMBL/GenBank/DDBJ whole genome shotgun (WGS) entry which is preliminary data.</text>
</comment>
<dbReference type="PROSITE" id="PS51186">
    <property type="entry name" value="GNAT"/>
    <property type="match status" value="1"/>
</dbReference>
<evidence type="ECO:0000313" key="12">
    <source>
        <dbReference type="Proteomes" id="UP000663873"/>
    </source>
</evidence>
<dbReference type="AlphaFoldDB" id="A0A818KRY8"/>
<reference evidence="6" key="1">
    <citation type="submission" date="2021-02" db="EMBL/GenBank/DDBJ databases">
        <authorList>
            <person name="Nowell W R."/>
        </authorList>
    </citation>
    <scope>NUCLEOTIDE SEQUENCE</scope>
</reference>
<dbReference type="Gene3D" id="3.40.630.30">
    <property type="match status" value="1"/>
</dbReference>
<dbReference type="Proteomes" id="UP000663872">
    <property type="component" value="Unassembled WGS sequence"/>
</dbReference>
<name>A0A818KRY8_9BILA</name>
<evidence type="ECO:0000313" key="11">
    <source>
        <dbReference type="Proteomes" id="UP000663833"/>
    </source>
</evidence>
<dbReference type="InterPro" id="IPR016181">
    <property type="entry name" value="Acyl_CoA_acyltransferase"/>
</dbReference>
<protein>
    <recommendedName>
        <fullName evidence="4">N-acetyltransferase domain-containing protein</fullName>
    </recommendedName>
</protein>
<sequence length="178" mass="20660">MTSSHYKVDAELYVTNQLTHEDIPSLIKYLNNQIIHVNTLNIPYPYTTKDGENFIEKVKSASVDSTCFFTIRLNANNELIGACGLYRSVKNKTIATIGYWLGEPYWHRGLMPKVVKKIIEIIRIEWKNLVRIEAHIFSWNKASMRVVEKCDFEFEGILRKLVHKDGEDIDVHSYALII</sequence>
<evidence type="ECO:0000313" key="9">
    <source>
        <dbReference type="EMBL" id="CAF4483740.1"/>
    </source>
</evidence>
<dbReference type="Proteomes" id="UP000663873">
    <property type="component" value="Unassembled WGS sequence"/>
</dbReference>
<dbReference type="EMBL" id="CAJNYD010003969">
    <property type="protein sequence ID" value="CAF3556718.1"/>
    <property type="molecule type" value="Genomic_DNA"/>
</dbReference>
<dbReference type="InterPro" id="IPR000182">
    <property type="entry name" value="GNAT_dom"/>
</dbReference>
<dbReference type="EMBL" id="CAJNYT010003556">
    <property type="protein sequence ID" value="CAF3576273.1"/>
    <property type="molecule type" value="Genomic_DNA"/>
</dbReference>
<keyword evidence="1" id="KW-0808">Transferase</keyword>
<dbReference type="OrthoDB" id="630895at2759"/>
<evidence type="ECO:0000313" key="5">
    <source>
        <dbReference type="EMBL" id="CAF3394073.1"/>
    </source>
</evidence>
<dbReference type="Proteomes" id="UP000663833">
    <property type="component" value="Unassembled WGS sequence"/>
</dbReference>
<evidence type="ECO:0000256" key="1">
    <source>
        <dbReference type="ARBA" id="ARBA00022679"/>
    </source>
</evidence>
<evidence type="ECO:0000256" key="2">
    <source>
        <dbReference type="ARBA" id="ARBA00023315"/>
    </source>
</evidence>
<dbReference type="Pfam" id="PF13302">
    <property type="entry name" value="Acetyltransf_3"/>
    <property type="match status" value="1"/>
</dbReference>
<dbReference type="PANTHER" id="PTHR43792:SF8">
    <property type="entry name" value="[RIBOSOMAL PROTEIN US5]-ALANINE N-ACETYLTRANSFERASE"/>
    <property type="match status" value="1"/>
</dbReference>
<dbReference type="EMBL" id="CAJOBP010006039">
    <property type="protein sequence ID" value="CAF4483740.1"/>
    <property type="molecule type" value="Genomic_DNA"/>
</dbReference>
<evidence type="ECO:0000256" key="3">
    <source>
        <dbReference type="ARBA" id="ARBA00038502"/>
    </source>
</evidence>